<evidence type="ECO:0000256" key="1">
    <source>
        <dbReference type="ARBA" id="ARBA00023015"/>
    </source>
</evidence>
<dbReference type="RefSeq" id="WP_112573167.1">
    <property type="nucleotide sequence ID" value="NZ_CP043450.1"/>
</dbReference>
<dbReference type="GO" id="GO:0043565">
    <property type="term" value="F:sequence-specific DNA binding"/>
    <property type="evidence" value="ECO:0007669"/>
    <property type="project" value="InterPro"/>
</dbReference>
<keyword evidence="3" id="KW-0804">Transcription</keyword>
<dbReference type="EMBL" id="CP043450">
    <property type="protein sequence ID" value="QEM14245.1"/>
    <property type="molecule type" value="Genomic_DNA"/>
</dbReference>
<dbReference type="InterPro" id="IPR009057">
    <property type="entry name" value="Homeodomain-like_sf"/>
</dbReference>
<name>A0A5C1I854_9SPHI</name>
<accession>A0A5C1I854</accession>
<dbReference type="SUPFAM" id="SSF51215">
    <property type="entry name" value="Regulatory protein AraC"/>
    <property type="match status" value="1"/>
</dbReference>
<dbReference type="OrthoDB" id="2585681at2"/>
<dbReference type="SMART" id="SM00342">
    <property type="entry name" value="HTH_ARAC"/>
    <property type="match status" value="1"/>
</dbReference>
<dbReference type="PROSITE" id="PS01124">
    <property type="entry name" value="HTH_ARAC_FAMILY_2"/>
    <property type="match status" value="1"/>
</dbReference>
<dbReference type="InterPro" id="IPR037923">
    <property type="entry name" value="HTH-like"/>
</dbReference>
<organism evidence="5 6">
    <name type="scientific">Mucilaginibacter rubeus</name>
    <dbReference type="NCBI Taxonomy" id="2027860"/>
    <lineage>
        <taxon>Bacteria</taxon>
        <taxon>Pseudomonadati</taxon>
        <taxon>Bacteroidota</taxon>
        <taxon>Sphingobacteriia</taxon>
        <taxon>Sphingobacteriales</taxon>
        <taxon>Sphingobacteriaceae</taxon>
        <taxon>Mucilaginibacter</taxon>
    </lineage>
</organism>
<evidence type="ECO:0000259" key="4">
    <source>
        <dbReference type="PROSITE" id="PS01124"/>
    </source>
</evidence>
<evidence type="ECO:0000313" key="6">
    <source>
        <dbReference type="Proteomes" id="UP000251402"/>
    </source>
</evidence>
<dbReference type="Proteomes" id="UP000251402">
    <property type="component" value="Chromosome"/>
</dbReference>
<dbReference type="PANTHER" id="PTHR43280">
    <property type="entry name" value="ARAC-FAMILY TRANSCRIPTIONAL REGULATOR"/>
    <property type="match status" value="1"/>
</dbReference>
<dbReference type="Gene3D" id="1.10.10.60">
    <property type="entry name" value="Homeodomain-like"/>
    <property type="match status" value="1"/>
</dbReference>
<dbReference type="PANTHER" id="PTHR43280:SF32">
    <property type="entry name" value="TRANSCRIPTIONAL REGULATORY PROTEIN"/>
    <property type="match status" value="1"/>
</dbReference>
<keyword evidence="1" id="KW-0805">Transcription regulation</keyword>
<evidence type="ECO:0000256" key="3">
    <source>
        <dbReference type="ARBA" id="ARBA00023163"/>
    </source>
</evidence>
<gene>
    <name evidence="5" type="ORF">DEO27_030925</name>
</gene>
<dbReference type="Pfam" id="PF12833">
    <property type="entry name" value="HTH_18"/>
    <property type="match status" value="1"/>
</dbReference>
<dbReference type="PRINTS" id="PR00032">
    <property type="entry name" value="HTHARAC"/>
</dbReference>
<dbReference type="GO" id="GO:0003700">
    <property type="term" value="F:DNA-binding transcription factor activity"/>
    <property type="evidence" value="ECO:0007669"/>
    <property type="project" value="InterPro"/>
</dbReference>
<protein>
    <submittedName>
        <fullName evidence="5">Helix-turn-helix transcriptional regulator</fullName>
    </submittedName>
</protein>
<evidence type="ECO:0000256" key="2">
    <source>
        <dbReference type="ARBA" id="ARBA00023125"/>
    </source>
</evidence>
<keyword evidence="2" id="KW-0238">DNA-binding</keyword>
<dbReference type="SUPFAM" id="SSF46689">
    <property type="entry name" value="Homeodomain-like"/>
    <property type="match status" value="1"/>
</dbReference>
<dbReference type="AlphaFoldDB" id="A0A5C1I854"/>
<evidence type="ECO:0000313" key="5">
    <source>
        <dbReference type="EMBL" id="QEM14245.1"/>
    </source>
</evidence>
<reference evidence="5" key="1">
    <citation type="submission" date="2019-08" db="EMBL/GenBank/DDBJ databases">
        <title>Comparative genome analysis confer to the adaptation heavy metal polluted environment.</title>
        <authorList>
            <person name="Li Y."/>
        </authorList>
    </citation>
    <scope>NUCLEOTIDE SEQUENCE [LARGE SCALE GENOMIC DNA]</scope>
    <source>
        <strain evidence="5">P1</strain>
    </source>
</reference>
<keyword evidence="6" id="KW-1185">Reference proteome</keyword>
<proteinExistence type="predicted"/>
<dbReference type="InterPro" id="IPR020449">
    <property type="entry name" value="Tscrpt_reg_AraC-type_HTH"/>
</dbReference>
<feature type="domain" description="HTH araC/xylS-type" evidence="4">
    <location>
        <begin position="184"/>
        <end position="282"/>
    </location>
</feature>
<dbReference type="KEGG" id="mrub:DEO27_030925"/>
<sequence>MMNKKSIPGGIRTLETASADVYISHLTDIEAADPVNLPHRDADYMLLFQEKGYLCLMVDDNQVELNGHSVYFILPGQLRHHVKSQTACWILALNPSLIQENLRLKLNEHYYGKKPVPISPVKAERFEKVMRFLDEELRESLYGFSRLTVRKGLIDIISGMLTEEYAVPTSLAHDEHARFSGITREFKELLLKKFKEMKRPADYAEALRLSTPYLNQAIKASTGFTVSYWIQKMIMNEARVLLSSTAKPIKDIAHELGYRDQAYFSRLFSKTQQLSPQKYRLQHQSNVNKQDA</sequence>
<dbReference type="InterPro" id="IPR018060">
    <property type="entry name" value="HTH_AraC"/>
</dbReference>